<dbReference type="RefSeq" id="WP_084426841.1">
    <property type="nucleotide sequence ID" value="NZ_CP042914.1"/>
</dbReference>
<sequence length="995" mass="109263" precursor="true">MSQKIRCVLLTVLACWSYGPVAHADQREQFFETKIRPVLVQHCYECHSADAEEIGGKLLVDSRDAMLTGGESGPVLQAGQPEQSLLIQALRYDDLQMPPDAPLPEATINDFVKWVSQGAVDPRTESTAPKTQASLDNEALWSFFPPIEPPLPTVADSHWPRDPIDHFVLARMQSAGLAPADDADPRTLIRRLHYDLIGLPPSADQVDAFVAAYEREGQTAVERLVDTLLISPQFGVRWGRHWLDVARYGESNGDDGLGRNATFPHAWRYRDYVIDAFNRDVPYNRFLTEQIAGDLLPADTAAQRNRQLTATGFLAIGSKPAVAMNSNFAMDVVDDQINAVCTTVMGLSVACARCHDHKHDPIPTRDYYALAGIFSSTETLYGAAGNEKLTAPPTPLHELTTTLPKPGPRPDRKGTPKFPADYSSVIDSLQPVFHAKLDVAPESLTTSPAPSYSADTFATVKDTTIRGEFPEPTPSYSVSFWFRNQTPNNTRPITAYLFSRAKLGDKALPGDHLGIGGKHDKARTGKLFVFNGNATKKSVVGTTVIPTGTWNHITMVRDGRQMKVFLNGQLEINQPLEPTFGDSQEFCLANRSDNFAPLNGNLGEVALFSRALGDEQAMQLHTASGQPRGLRPPPAVGYAMGVRDKPKPVDCKIHINGQGNKLGPQVPRGTLTAYHTLDPDAPDVTQNPDMPIDGKHSGRLELAAWLTDPNHPQTARVMANRVWLHLFGQGIVTTPDDFGVYGARPSHPELLDHLALRFVQQNWSIKRLIRAIVLSRTYQLSSHGDADTVAADPDNRWLARQNRRRLDAESLRDSMLQASGALDYAPGQGSAIAALDQLINWPLGQSTNLHRPSQHRSVYLCMLRHAAPKELAAFDLPDGVGIAGKRDSTTLPSQTLFLLNSEFVVQQSQHLAARLLQESTSDDAQRVQRAFVATLQRTADESEVAQALALVASTRAALRDAPEGPADDTPDQPLRQAWACLCQALMTTNEFRYVD</sequence>
<feature type="domain" description="LamG-like jellyroll fold" evidence="5">
    <location>
        <begin position="474"/>
        <end position="615"/>
    </location>
</feature>
<keyword evidence="1 4" id="KW-0732">Signal</keyword>
<protein>
    <submittedName>
        <fullName evidence="6">Planctomycete cytochrome C</fullName>
    </submittedName>
</protein>
<gene>
    <name evidence="6" type="ORF">UC8_02210</name>
</gene>
<dbReference type="InterPro" id="IPR022655">
    <property type="entry name" value="DUF1553"/>
</dbReference>
<dbReference type="InterPro" id="IPR006558">
    <property type="entry name" value="LamG-like"/>
</dbReference>
<evidence type="ECO:0000256" key="3">
    <source>
        <dbReference type="SAM" id="MobiDB-lite"/>
    </source>
</evidence>
<dbReference type="AlphaFoldDB" id="A0A5B9QMM5"/>
<evidence type="ECO:0000313" key="6">
    <source>
        <dbReference type="EMBL" id="QEG38266.1"/>
    </source>
</evidence>
<dbReference type="EMBL" id="CP042914">
    <property type="protein sequence ID" value="QEG38266.1"/>
    <property type="molecule type" value="Genomic_DNA"/>
</dbReference>
<dbReference type="SMART" id="SM00560">
    <property type="entry name" value="LamGL"/>
    <property type="match status" value="1"/>
</dbReference>
<feature type="chain" id="PRO_5023097529" evidence="4">
    <location>
        <begin position="25"/>
        <end position="995"/>
    </location>
</feature>
<dbReference type="PANTHER" id="PTHR35889:SF3">
    <property type="entry name" value="F-BOX DOMAIN-CONTAINING PROTEIN"/>
    <property type="match status" value="1"/>
</dbReference>
<dbReference type="Pfam" id="PF07583">
    <property type="entry name" value="PSCyt2"/>
    <property type="match status" value="1"/>
</dbReference>
<reference evidence="6 7" key="1">
    <citation type="submission" date="2019-08" db="EMBL/GenBank/DDBJ databases">
        <title>Deep-cultivation of Planctomycetes and their phenomic and genomic characterization uncovers novel biology.</title>
        <authorList>
            <person name="Wiegand S."/>
            <person name="Jogler M."/>
            <person name="Boedeker C."/>
            <person name="Pinto D."/>
            <person name="Vollmers J."/>
            <person name="Rivas-Marin E."/>
            <person name="Kohn T."/>
            <person name="Peeters S.H."/>
            <person name="Heuer A."/>
            <person name="Rast P."/>
            <person name="Oberbeckmann S."/>
            <person name="Bunk B."/>
            <person name="Jeske O."/>
            <person name="Meyerdierks A."/>
            <person name="Storesund J.E."/>
            <person name="Kallscheuer N."/>
            <person name="Luecker S."/>
            <person name="Lage O.M."/>
            <person name="Pohl T."/>
            <person name="Merkel B.J."/>
            <person name="Hornburger P."/>
            <person name="Mueller R.-W."/>
            <person name="Bruemmer F."/>
            <person name="Labrenz M."/>
            <person name="Spormann A.M."/>
            <person name="Op den Camp H."/>
            <person name="Overmann J."/>
            <person name="Amann R."/>
            <person name="Jetten M.S.M."/>
            <person name="Mascher T."/>
            <person name="Medema M.H."/>
            <person name="Devos D.P."/>
            <person name="Kaster A.-K."/>
            <person name="Ovreas L."/>
            <person name="Rohde M."/>
            <person name="Galperin M.Y."/>
            <person name="Jogler C."/>
        </authorList>
    </citation>
    <scope>NUCLEOTIDE SEQUENCE [LARGE SCALE GENOMIC DNA]</scope>
    <source>
        <strain evidence="6 7">UC8</strain>
    </source>
</reference>
<dbReference type="Pfam" id="PF07635">
    <property type="entry name" value="PSCyt1"/>
    <property type="match status" value="1"/>
</dbReference>
<evidence type="ECO:0000256" key="4">
    <source>
        <dbReference type="SAM" id="SignalP"/>
    </source>
</evidence>
<dbReference type="Proteomes" id="UP000325286">
    <property type="component" value="Chromosome"/>
</dbReference>
<dbReference type="KEGG" id="rul:UC8_02210"/>
<dbReference type="InterPro" id="IPR013320">
    <property type="entry name" value="ConA-like_dom_sf"/>
</dbReference>
<feature type="signal peptide" evidence="4">
    <location>
        <begin position="1"/>
        <end position="24"/>
    </location>
</feature>
<dbReference type="OrthoDB" id="127107at2"/>
<dbReference type="Pfam" id="PF13385">
    <property type="entry name" value="Laminin_G_3"/>
    <property type="match status" value="1"/>
</dbReference>
<dbReference type="PANTHER" id="PTHR35889">
    <property type="entry name" value="CYCLOINULO-OLIGOSACCHARIDE FRUCTANOTRANSFERASE-RELATED"/>
    <property type="match status" value="1"/>
</dbReference>
<feature type="region of interest" description="Disordered" evidence="3">
    <location>
        <begin position="388"/>
        <end position="420"/>
    </location>
</feature>
<dbReference type="SUPFAM" id="SSF49899">
    <property type="entry name" value="Concanavalin A-like lectins/glucanases"/>
    <property type="match status" value="1"/>
</dbReference>
<evidence type="ECO:0000313" key="7">
    <source>
        <dbReference type="Proteomes" id="UP000325286"/>
    </source>
</evidence>
<proteinExistence type="predicted"/>
<dbReference type="InterPro" id="IPR011444">
    <property type="entry name" value="DUF1549"/>
</dbReference>
<keyword evidence="2" id="KW-1015">Disulfide bond</keyword>
<evidence type="ECO:0000256" key="2">
    <source>
        <dbReference type="ARBA" id="ARBA00023157"/>
    </source>
</evidence>
<dbReference type="InterPro" id="IPR011429">
    <property type="entry name" value="Cyt_c_Planctomycete-type"/>
</dbReference>
<name>A0A5B9QMM5_9BACT</name>
<dbReference type="Pfam" id="PF07587">
    <property type="entry name" value="PSD1"/>
    <property type="match status" value="1"/>
</dbReference>
<dbReference type="Gene3D" id="2.60.120.200">
    <property type="match status" value="1"/>
</dbReference>
<accession>A0A5B9QMM5</accession>
<evidence type="ECO:0000256" key="1">
    <source>
        <dbReference type="ARBA" id="ARBA00022729"/>
    </source>
</evidence>
<organism evidence="6 7">
    <name type="scientific">Roseimaritima ulvae</name>
    <dbReference type="NCBI Taxonomy" id="980254"/>
    <lineage>
        <taxon>Bacteria</taxon>
        <taxon>Pseudomonadati</taxon>
        <taxon>Planctomycetota</taxon>
        <taxon>Planctomycetia</taxon>
        <taxon>Pirellulales</taxon>
        <taxon>Pirellulaceae</taxon>
        <taxon>Roseimaritima</taxon>
    </lineage>
</organism>
<evidence type="ECO:0000259" key="5">
    <source>
        <dbReference type="SMART" id="SM00560"/>
    </source>
</evidence>
<keyword evidence="7" id="KW-1185">Reference proteome</keyword>